<dbReference type="EMBL" id="JAQLEC010000027">
    <property type="protein sequence ID" value="MDB1839410.1"/>
    <property type="molecule type" value="Genomic_DNA"/>
</dbReference>
<reference evidence="1" key="1">
    <citation type="submission" date="2023-01" db="EMBL/GenBank/DDBJ databases">
        <title>Human gut microbiome strain richness.</title>
        <authorList>
            <person name="Chen-Liaw A."/>
        </authorList>
    </citation>
    <scope>NUCLEOTIDE SEQUENCE</scope>
    <source>
        <strain evidence="1">D54st1_D6_D54t1_190329</strain>
    </source>
</reference>
<proteinExistence type="predicted"/>
<dbReference type="RefSeq" id="WP_161194746.1">
    <property type="nucleotide sequence ID" value="NZ_JADNPG010000001.1"/>
</dbReference>
<evidence type="ECO:0000313" key="1">
    <source>
        <dbReference type="EMBL" id="MDB1839410.1"/>
    </source>
</evidence>
<evidence type="ECO:0000313" key="2">
    <source>
        <dbReference type="Proteomes" id="UP001212741"/>
    </source>
</evidence>
<dbReference type="Proteomes" id="UP001212741">
    <property type="component" value="Unassembled WGS sequence"/>
</dbReference>
<accession>A0AAW6AQX6</accession>
<dbReference type="SUPFAM" id="SSF52540">
    <property type="entry name" value="P-loop containing nucleoside triphosphate hydrolases"/>
    <property type="match status" value="1"/>
</dbReference>
<sequence length="325" mass="36811">MRGSYKVTIQNNRVQFKLTINRNLTIIQGNSATGKTTLLEMVAAHEDLGAQSGVTVSCKVPCKTISGKYWRRDLQEISSSIVFIDEGNTFVRSREFAHEAKRSSNYYVIVARESLRQLPYSVDEIYGLKNTNRTTTKYPVYSRVYTSTYRIYGDTDFRGERPELVIVEDTNSGYEFFSLLCKKSSIKCISAGGKSNICNCIMDAPENDILVIADGAAFGPEIAEAAALLRRKNIKLFLPESFEWLVLKSGLFNSKHIKDMLLNPAEHIESSKFFSWEKFFTAELIECSRDTRFRYDKSCLNEEYLNPTALAALEDTLPELGITSH</sequence>
<dbReference type="InterPro" id="IPR027417">
    <property type="entry name" value="P-loop_NTPase"/>
</dbReference>
<organism evidence="1 2">
    <name type="scientific">Collinsella aerofaciens</name>
    <dbReference type="NCBI Taxonomy" id="74426"/>
    <lineage>
        <taxon>Bacteria</taxon>
        <taxon>Bacillati</taxon>
        <taxon>Actinomycetota</taxon>
        <taxon>Coriobacteriia</taxon>
        <taxon>Coriobacteriales</taxon>
        <taxon>Coriobacteriaceae</taxon>
        <taxon>Collinsella</taxon>
    </lineage>
</organism>
<comment type="caution">
    <text evidence="1">The sequence shown here is derived from an EMBL/GenBank/DDBJ whole genome shotgun (WGS) entry which is preliminary data.</text>
</comment>
<protein>
    <recommendedName>
        <fullName evidence="3">Translation initiation factor 2</fullName>
    </recommendedName>
</protein>
<dbReference type="AlphaFoldDB" id="A0AAW6AQX6"/>
<name>A0AAW6AQX6_9ACTN</name>
<gene>
    <name evidence="1" type="ORF">PMW86_07395</name>
</gene>
<evidence type="ECO:0008006" key="3">
    <source>
        <dbReference type="Google" id="ProtNLM"/>
    </source>
</evidence>